<evidence type="ECO:0000313" key="10">
    <source>
        <dbReference type="EMBL" id="MBW9062765.1"/>
    </source>
</evidence>
<dbReference type="CDD" id="cd02850">
    <property type="entry name" value="E_set_Cellulase_N"/>
    <property type="match status" value="1"/>
</dbReference>
<reference evidence="10 11" key="1">
    <citation type="journal article" date="2021" name="MBio">
        <title>Poor Competitiveness of Bradyrhizobium in Pigeon Pea Root Colonization in Indian Soils.</title>
        <authorList>
            <person name="Chalasani D."/>
            <person name="Basu A."/>
            <person name="Pullabhotla S.V.S.R.N."/>
            <person name="Jorrin B."/>
            <person name="Neal A.L."/>
            <person name="Poole P.S."/>
            <person name="Podile A.R."/>
            <person name="Tkacz A."/>
        </authorList>
    </citation>
    <scope>NUCLEOTIDE SEQUENCE [LARGE SCALE GENOMIC DNA]</scope>
    <source>
        <strain evidence="10 11">HU44</strain>
    </source>
</reference>
<comment type="similarity">
    <text evidence="1 6 7">Belongs to the glycosyl hydrolase 9 (cellulase E) family.</text>
</comment>
<evidence type="ECO:0000259" key="8">
    <source>
        <dbReference type="Pfam" id="PF00759"/>
    </source>
</evidence>
<keyword evidence="5 6" id="KW-0624">Polysaccharide degradation</keyword>
<evidence type="ECO:0000313" key="11">
    <source>
        <dbReference type="Proteomes" id="UP000757604"/>
    </source>
</evidence>
<protein>
    <recommendedName>
        <fullName evidence="7">Endoglucanase</fullName>
        <ecNumber evidence="7">3.2.1.4</ecNumber>
    </recommendedName>
</protein>
<dbReference type="Gene3D" id="2.60.120.260">
    <property type="entry name" value="Galactose-binding domain-like"/>
    <property type="match status" value="1"/>
</dbReference>
<feature type="chain" id="PRO_5044969037" description="Endoglucanase" evidence="7">
    <location>
        <begin position="26"/>
        <end position="757"/>
    </location>
</feature>
<keyword evidence="7" id="KW-0136">Cellulose degradation</keyword>
<feature type="active site" evidence="6">
    <location>
        <position position="737"/>
    </location>
</feature>
<dbReference type="PROSITE" id="PS00698">
    <property type="entry name" value="GH9_3"/>
    <property type="match status" value="1"/>
</dbReference>
<evidence type="ECO:0000256" key="2">
    <source>
        <dbReference type="ARBA" id="ARBA00022801"/>
    </source>
</evidence>
<dbReference type="InterPro" id="IPR012341">
    <property type="entry name" value="6hp_glycosidase-like_sf"/>
</dbReference>
<dbReference type="InterPro" id="IPR008928">
    <property type="entry name" value="6-hairpin_glycosidase_sf"/>
</dbReference>
<organism evidence="10 11">
    <name type="scientific">Rhizobium herbae</name>
    <dbReference type="NCBI Taxonomy" id="508661"/>
    <lineage>
        <taxon>Bacteria</taxon>
        <taxon>Pseudomonadati</taxon>
        <taxon>Pseudomonadota</taxon>
        <taxon>Alphaproteobacteria</taxon>
        <taxon>Hyphomicrobiales</taxon>
        <taxon>Rhizobiaceae</taxon>
        <taxon>Rhizobium/Agrobacterium group</taxon>
        <taxon>Rhizobium</taxon>
    </lineage>
</organism>
<accession>A0ABS7H7G6</accession>
<keyword evidence="11" id="KW-1185">Reference proteome</keyword>
<proteinExistence type="inferred from homology"/>
<evidence type="ECO:0000256" key="5">
    <source>
        <dbReference type="ARBA" id="ARBA00023326"/>
    </source>
</evidence>
<dbReference type="RefSeq" id="WP_220370787.1">
    <property type="nucleotide sequence ID" value="NZ_JAEUAO010000001.1"/>
</dbReference>
<keyword evidence="3 6" id="KW-0119">Carbohydrate metabolism</keyword>
<dbReference type="InterPro" id="IPR013783">
    <property type="entry name" value="Ig-like_fold"/>
</dbReference>
<dbReference type="Gene3D" id="1.50.10.10">
    <property type="match status" value="1"/>
</dbReference>
<feature type="active site" evidence="6">
    <location>
        <position position="728"/>
    </location>
</feature>
<comment type="catalytic activity">
    <reaction evidence="7">
        <text>Endohydrolysis of (1-&gt;4)-beta-D-glucosidic linkages in cellulose, lichenin and cereal beta-D-glucans.</text>
        <dbReference type="EC" id="3.2.1.4"/>
    </reaction>
</comment>
<dbReference type="InterPro" id="IPR008979">
    <property type="entry name" value="Galactose-bd-like_sf"/>
</dbReference>
<dbReference type="SUPFAM" id="SSF48208">
    <property type="entry name" value="Six-hairpin glycosidases"/>
    <property type="match status" value="1"/>
</dbReference>
<keyword evidence="4 6" id="KW-0326">Glycosidase</keyword>
<dbReference type="InterPro" id="IPR033126">
    <property type="entry name" value="Glyco_hydro_9_Asp/Glu_AS"/>
</dbReference>
<dbReference type="InterPro" id="IPR001701">
    <property type="entry name" value="Glyco_hydro_9"/>
</dbReference>
<comment type="caution">
    <text evidence="10">The sequence shown here is derived from an EMBL/GenBank/DDBJ whole genome shotgun (WGS) entry which is preliminary data.</text>
</comment>
<dbReference type="SUPFAM" id="SSF49785">
    <property type="entry name" value="Galactose-binding domain-like"/>
    <property type="match status" value="1"/>
</dbReference>
<dbReference type="InterPro" id="IPR004197">
    <property type="entry name" value="Cellulase_Ig-like"/>
</dbReference>
<dbReference type="SUPFAM" id="SSF81296">
    <property type="entry name" value="E set domains"/>
    <property type="match status" value="1"/>
</dbReference>
<dbReference type="Proteomes" id="UP000757604">
    <property type="component" value="Unassembled WGS sequence"/>
</dbReference>
<dbReference type="EC" id="3.2.1.4" evidence="7"/>
<dbReference type="EMBL" id="JAEUAO010000001">
    <property type="protein sequence ID" value="MBW9062765.1"/>
    <property type="molecule type" value="Genomic_DNA"/>
</dbReference>
<feature type="signal peptide" evidence="7">
    <location>
        <begin position="1"/>
        <end position="25"/>
    </location>
</feature>
<keyword evidence="2 6" id="KW-0378">Hydrolase</keyword>
<gene>
    <name evidence="10" type="ORF">JNB71_05490</name>
</gene>
<evidence type="ECO:0000256" key="7">
    <source>
        <dbReference type="RuleBase" id="RU361166"/>
    </source>
</evidence>
<feature type="domain" description="Glycoside hydrolase family 9" evidence="8">
    <location>
        <begin position="269"/>
        <end position="749"/>
    </location>
</feature>
<dbReference type="GO" id="GO:0016787">
    <property type="term" value="F:hydrolase activity"/>
    <property type="evidence" value="ECO:0007669"/>
    <property type="project" value="UniProtKB-KW"/>
</dbReference>
<evidence type="ECO:0000259" key="9">
    <source>
        <dbReference type="Pfam" id="PF02927"/>
    </source>
</evidence>
<dbReference type="PANTHER" id="PTHR22298">
    <property type="entry name" value="ENDO-1,4-BETA-GLUCANASE"/>
    <property type="match status" value="1"/>
</dbReference>
<feature type="domain" description="Cellulase Ig-like" evidence="9">
    <location>
        <begin position="182"/>
        <end position="258"/>
    </location>
</feature>
<dbReference type="InterPro" id="IPR014756">
    <property type="entry name" value="Ig_E-set"/>
</dbReference>
<evidence type="ECO:0000256" key="3">
    <source>
        <dbReference type="ARBA" id="ARBA00023277"/>
    </source>
</evidence>
<keyword evidence="7" id="KW-0732">Signal</keyword>
<sequence length="757" mass="81351">MEILPKLPAGLALALVVALTAPGYAADMIADGTFEKGKDGFWAAGGVALSRERGKLCADIEAGGEPWDRLLGVNDLQFAVGTSYRLKMTTEANEERIFPVLIQRSAEPWTAQATFNVGTQAGQEGFSTVFGATEAEPAQIIFHLGGAERPWQLCLDDVVISQATREETVAVKKVARGLPALVNQAGYFLDGPKRATILSEAAKPLAFKLEDAQGMVVGEGMTSPAGFDETVGADTQIVDFSTFATAGEGYRVVVGGRQSHPFSVGHDVYGKLRVDALSWFYPQRSGIEIKGDIAGEAYARPAGHDQASPNEGDRRVTCLTGKVAAELYGNDWTCDYKLDVSGGWYDAGDQGKYVVNGGIAAAQLLGTFERGLIYGKGASPVISDSLSRIPENGNGIPDILDEARWELEFLMKMTVPDGQPLAGMAHHKVHDTKWTGVPMLPHLDPEERALHRPSTAATLNLAAAAAQGARLFAPYDAAFAEKLLAAAKKARLAAAANPVLHAPRSDGLQGGGDYDDTDIADETYWAAAELYLTTGEAEYLSDLKTSVYWAGPVFPATGAFNWRSVAGLGRLDLALYGDILPERDRTMIRGSVVAAAKSFLGLQKTEPFGHIYRPANNRYDWGSNQLILQNMIVVSAGYDLTGEKRFLDGVRESMDYIFGRNAMNTSYVTGYGSVFAKNQHSRWYAHQVDDTLPNPPVGTLAGGPNSTLVDDVSKARLKGCAPQTCFVDDIMAWGANEMAINWNAPLVYIASFLADAR</sequence>
<evidence type="ECO:0000256" key="4">
    <source>
        <dbReference type="ARBA" id="ARBA00023295"/>
    </source>
</evidence>
<evidence type="ECO:0000256" key="1">
    <source>
        <dbReference type="ARBA" id="ARBA00007072"/>
    </source>
</evidence>
<evidence type="ECO:0000256" key="6">
    <source>
        <dbReference type="PROSITE-ProRule" id="PRU10060"/>
    </source>
</evidence>
<dbReference type="Pfam" id="PF00759">
    <property type="entry name" value="Glyco_hydro_9"/>
    <property type="match status" value="1"/>
</dbReference>
<dbReference type="Pfam" id="PF02927">
    <property type="entry name" value="CelD_N"/>
    <property type="match status" value="1"/>
</dbReference>
<name>A0ABS7H7G6_9HYPH</name>
<dbReference type="Gene3D" id="2.60.40.10">
    <property type="entry name" value="Immunoglobulins"/>
    <property type="match status" value="1"/>
</dbReference>